<dbReference type="InterPro" id="IPR051541">
    <property type="entry name" value="PTS_SugarTrans_NitroReg"/>
</dbReference>
<evidence type="ECO:0000259" key="1">
    <source>
        <dbReference type="PROSITE" id="PS51094"/>
    </source>
</evidence>
<dbReference type="EMBL" id="FTLX01000005">
    <property type="protein sequence ID" value="SIR05220.1"/>
    <property type="molecule type" value="Genomic_DNA"/>
</dbReference>
<dbReference type="STRING" id="1017273.SAMN05443094_10541"/>
<evidence type="ECO:0000313" key="2">
    <source>
        <dbReference type="EMBL" id="OXS77416.1"/>
    </source>
</evidence>
<dbReference type="Gene3D" id="3.40.930.10">
    <property type="entry name" value="Mannitol-specific EII, Chain A"/>
    <property type="match status" value="1"/>
</dbReference>
<feature type="domain" description="PTS EIIA type-2" evidence="1">
    <location>
        <begin position="1"/>
        <end position="144"/>
    </location>
</feature>
<evidence type="ECO:0000313" key="4">
    <source>
        <dbReference type="Proteomes" id="UP000186385"/>
    </source>
</evidence>
<dbReference type="SUPFAM" id="SSF55804">
    <property type="entry name" value="Phoshotransferase/anion transport protein"/>
    <property type="match status" value="1"/>
</dbReference>
<dbReference type="Proteomes" id="UP000186385">
    <property type="component" value="Unassembled WGS sequence"/>
</dbReference>
<proteinExistence type="predicted"/>
<dbReference type="InterPro" id="IPR016152">
    <property type="entry name" value="PTrfase/Anion_transptr"/>
</dbReference>
<name>A0A1N6XSC7_9BACI</name>
<dbReference type="Proteomes" id="UP000215545">
    <property type="component" value="Unassembled WGS sequence"/>
</dbReference>
<accession>A0A1N6XSC7</accession>
<dbReference type="EMBL" id="MWSK01000005">
    <property type="protein sequence ID" value="OXS77416.1"/>
    <property type="molecule type" value="Genomic_DNA"/>
</dbReference>
<dbReference type="PANTHER" id="PTHR47738">
    <property type="entry name" value="PTS SYSTEM FRUCTOSE-LIKE EIIA COMPONENT-RELATED"/>
    <property type="match status" value="1"/>
</dbReference>
<dbReference type="PROSITE" id="PS51094">
    <property type="entry name" value="PTS_EIIA_TYPE_2"/>
    <property type="match status" value="1"/>
</dbReference>
<evidence type="ECO:0000313" key="5">
    <source>
        <dbReference type="Proteomes" id="UP000215545"/>
    </source>
</evidence>
<sequence length="144" mass="16371">MKIGLYSLDVEMSESKESALNKMSVSLSANDIIEDSAFFYKEIMEREQLGNTHIGSGAALVHSIAQTVKQEGIYLYYLSNPLTHWHFNETHPIKLIVLYAIQSVDSVNLKCFRKFSSLCADDELLQELIDQQYSVEAIKKYLAD</sequence>
<keyword evidence="5" id="KW-1185">Reference proteome</keyword>
<evidence type="ECO:0000313" key="3">
    <source>
        <dbReference type="EMBL" id="SIR05220.1"/>
    </source>
</evidence>
<protein>
    <submittedName>
        <fullName evidence="3">Phosphotransferase system mannitol/fructose-specific IIA domain (Ntr-type)</fullName>
    </submittedName>
</protein>
<organism evidence="3 4">
    <name type="scientific">Domibacillus enclensis</name>
    <dbReference type="NCBI Taxonomy" id="1017273"/>
    <lineage>
        <taxon>Bacteria</taxon>
        <taxon>Bacillati</taxon>
        <taxon>Bacillota</taxon>
        <taxon>Bacilli</taxon>
        <taxon>Bacillales</taxon>
        <taxon>Bacillaceae</taxon>
        <taxon>Domibacillus</taxon>
    </lineage>
</organism>
<reference evidence="3 4" key="1">
    <citation type="submission" date="2017-01" db="EMBL/GenBank/DDBJ databases">
        <authorList>
            <person name="Mah S.A."/>
            <person name="Swanson W.J."/>
            <person name="Moy G.W."/>
            <person name="Vacquier V.D."/>
        </authorList>
    </citation>
    <scope>NUCLEOTIDE SEQUENCE [LARGE SCALE GENOMIC DNA]</scope>
    <source>
        <strain evidence="3 4">NIO-1016</strain>
    </source>
</reference>
<keyword evidence="3" id="KW-0808">Transferase</keyword>
<dbReference type="GO" id="GO:0016740">
    <property type="term" value="F:transferase activity"/>
    <property type="evidence" value="ECO:0007669"/>
    <property type="project" value="UniProtKB-KW"/>
</dbReference>
<dbReference type="OrthoDB" id="95460at2"/>
<dbReference type="PANTHER" id="PTHR47738:SF2">
    <property type="entry name" value="PTS SYSTEM FRUCTOSE-LIKE EIIA COMPONENT"/>
    <property type="match status" value="1"/>
</dbReference>
<dbReference type="InterPro" id="IPR002178">
    <property type="entry name" value="PTS_EIIA_type-2_dom"/>
</dbReference>
<dbReference type="Pfam" id="PF00359">
    <property type="entry name" value="PTS_EIIA_2"/>
    <property type="match status" value="1"/>
</dbReference>
<gene>
    <name evidence="2" type="ORF">B1B05_11275</name>
    <name evidence="3" type="ORF">SAMN05443094_10541</name>
</gene>
<reference evidence="5" key="2">
    <citation type="submission" date="2017-03" db="EMBL/GenBank/DDBJ databases">
        <title>Bacillus sp. V-88(T) DSM27956, whole genome shotgun sequencing project.</title>
        <authorList>
            <person name="Dastager S.G."/>
            <person name="Neurgaonkar P.S."/>
            <person name="Dharne M.S."/>
        </authorList>
    </citation>
    <scope>NUCLEOTIDE SEQUENCE [LARGE SCALE GENOMIC DNA]</scope>
    <source>
        <strain evidence="5">DSM 25145</strain>
    </source>
</reference>
<reference evidence="2" key="3">
    <citation type="submission" date="2017-03" db="EMBL/GenBank/DDBJ databases">
        <authorList>
            <person name="Dastager S.G."/>
            <person name="Neurgaonkar P.S."/>
            <person name="Dharne M.S."/>
        </authorList>
    </citation>
    <scope>NUCLEOTIDE SEQUENCE</scope>
    <source>
        <strain evidence="2">DSM 25145</strain>
    </source>
</reference>
<dbReference type="AlphaFoldDB" id="A0A1N6XSC7"/>
<dbReference type="RefSeq" id="WP_045849205.1">
    <property type="nucleotide sequence ID" value="NZ_FTLX01000005.1"/>
</dbReference>